<accession>A0AA35YZY1</accession>
<dbReference type="EMBL" id="OX465080">
    <property type="protein sequence ID" value="CAI9282922.1"/>
    <property type="molecule type" value="Genomic_DNA"/>
</dbReference>
<dbReference type="Proteomes" id="UP001177003">
    <property type="component" value="Chromosome 4"/>
</dbReference>
<feature type="region of interest" description="Disordered" evidence="1">
    <location>
        <begin position="79"/>
        <end position="99"/>
    </location>
</feature>
<feature type="transmembrane region" description="Helical" evidence="2">
    <location>
        <begin position="13"/>
        <end position="34"/>
    </location>
</feature>
<organism evidence="3 4">
    <name type="scientific">Lactuca saligna</name>
    <name type="common">Willowleaf lettuce</name>
    <dbReference type="NCBI Taxonomy" id="75948"/>
    <lineage>
        <taxon>Eukaryota</taxon>
        <taxon>Viridiplantae</taxon>
        <taxon>Streptophyta</taxon>
        <taxon>Embryophyta</taxon>
        <taxon>Tracheophyta</taxon>
        <taxon>Spermatophyta</taxon>
        <taxon>Magnoliopsida</taxon>
        <taxon>eudicotyledons</taxon>
        <taxon>Gunneridae</taxon>
        <taxon>Pentapetalae</taxon>
        <taxon>asterids</taxon>
        <taxon>campanulids</taxon>
        <taxon>Asterales</taxon>
        <taxon>Asteraceae</taxon>
        <taxon>Cichorioideae</taxon>
        <taxon>Cichorieae</taxon>
        <taxon>Lactucinae</taxon>
        <taxon>Lactuca</taxon>
    </lineage>
</organism>
<dbReference type="AlphaFoldDB" id="A0AA35YZY1"/>
<sequence>MGSGRSGEYGQRLTVSVMVLVSVVIGNFELIFVLQTSKRKLEVEDSNRDNGDLNESKKTVKIGNEIVFDISIEDPIPVETMSDRRENNVSNQFANPKHS</sequence>
<evidence type="ECO:0000313" key="3">
    <source>
        <dbReference type="EMBL" id="CAI9282922.1"/>
    </source>
</evidence>
<reference evidence="3" key="1">
    <citation type="submission" date="2023-04" db="EMBL/GenBank/DDBJ databases">
        <authorList>
            <person name="Vijverberg K."/>
            <person name="Xiong W."/>
            <person name="Schranz E."/>
        </authorList>
    </citation>
    <scope>NUCLEOTIDE SEQUENCE</scope>
</reference>
<evidence type="ECO:0000256" key="2">
    <source>
        <dbReference type="SAM" id="Phobius"/>
    </source>
</evidence>
<feature type="compositionally biased region" description="Polar residues" evidence="1">
    <location>
        <begin position="88"/>
        <end position="99"/>
    </location>
</feature>
<keyword evidence="2" id="KW-1133">Transmembrane helix</keyword>
<evidence type="ECO:0000256" key="1">
    <source>
        <dbReference type="SAM" id="MobiDB-lite"/>
    </source>
</evidence>
<keyword evidence="2" id="KW-0812">Transmembrane</keyword>
<evidence type="ECO:0000313" key="4">
    <source>
        <dbReference type="Proteomes" id="UP001177003"/>
    </source>
</evidence>
<keyword evidence="4" id="KW-1185">Reference proteome</keyword>
<name>A0AA35YZY1_LACSI</name>
<protein>
    <submittedName>
        <fullName evidence="3">Uncharacterized protein</fullName>
    </submittedName>
</protein>
<proteinExistence type="predicted"/>
<gene>
    <name evidence="3" type="ORF">LSALG_LOCUS22543</name>
</gene>
<keyword evidence="2" id="KW-0472">Membrane</keyword>